<keyword evidence="2 6" id="KW-0031">Aminopeptidase</keyword>
<dbReference type="GO" id="GO:0046872">
    <property type="term" value="F:metal ion binding"/>
    <property type="evidence" value="ECO:0007669"/>
    <property type="project" value="UniProtKB-UniRule"/>
</dbReference>
<dbReference type="PRINTS" id="PR00599">
    <property type="entry name" value="MAPEPTIDASE"/>
</dbReference>
<proteinExistence type="inferred from homology"/>
<feature type="binding site" evidence="6">
    <location>
        <position position="235"/>
    </location>
    <ligand>
        <name>a divalent metal cation</name>
        <dbReference type="ChEBI" id="CHEBI:60240"/>
        <label>2</label>
        <note>catalytic</note>
    </ligand>
</feature>
<dbReference type="Proteomes" id="UP000179034">
    <property type="component" value="Unassembled WGS sequence"/>
</dbReference>
<evidence type="ECO:0000313" key="10">
    <source>
        <dbReference type="Proteomes" id="UP000179034"/>
    </source>
</evidence>
<comment type="subunit">
    <text evidence="6">Monomer.</text>
</comment>
<reference evidence="9 10" key="1">
    <citation type="journal article" date="2016" name="Nat. Commun.">
        <title>Thousands of microbial genomes shed light on interconnected biogeochemical processes in an aquifer system.</title>
        <authorList>
            <person name="Anantharaman K."/>
            <person name="Brown C.T."/>
            <person name="Hug L.A."/>
            <person name="Sharon I."/>
            <person name="Castelle C.J."/>
            <person name="Probst A.J."/>
            <person name="Thomas B.C."/>
            <person name="Singh A."/>
            <person name="Wilkins M.J."/>
            <person name="Karaoz U."/>
            <person name="Brodie E.L."/>
            <person name="Williams K.H."/>
            <person name="Hubbard S.S."/>
            <person name="Banfield J.F."/>
        </authorList>
    </citation>
    <scope>NUCLEOTIDE SEQUENCE [LARGE SCALE GENOMIC DNA]</scope>
</reference>
<dbReference type="GO" id="GO:0006508">
    <property type="term" value="P:proteolysis"/>
    <property type="evidence" value="ECO:0007669"/>
    <property type="project" value="UniProtKB-KW"/>
</dbReference>
<keyword evidence="5 6" id="KW-0378">Hydrolase</keyword>
<dbReference type="InterPro" id="IPR002467">
    <property type="entry name" value="Pept_M24A_MAP1"/>
</dbReference>
<dbReference type="GO" id="GO:0004239">
    <property type="term" value="F:initiator methionyl aminopeptidase activity"/>
    <property type="evidence" value="ECO:0007669"/>
    <property type="project" value="UniProtKB-UniRule"/>
</dbReference>
<keyword evidence="3 6" id="KW-0645">Protease</keyword>
<feature type="domain" description="Peptidase M24" evidence="8">
    <location>
        <begin position="13"/>
        <end position="241"/>
    </location>
</feature>
<comment type="catalytic activity">
    <reaction evidence="6 7">
        <text>Release of N-terminal amino acids, preferentially methionine, from peptides and arylamides.</text>
        <dbReference type="EC" id="3.4.11.18"/>
    </reaction>
</comment>
<evidence type="ECO:0000256" key="7">
    <source>
        <dbReference type="RuleBase" id="RU003653"/>
    </source>
</evidence>
<feature type="binding site" evidence="6">
    <location>
        <position position="171"/>
    </location>
    <ligand>
        <name>a divalent metal cation</name>
        <dbReference type="ChEBI" id="CHEBI:60240"/>
        <label>2</label>
        <note>catalytic</note>
    </ligand>
</feature>
<feature type="binding site" evidence="6">
    <location>
        <position position="178"/>
    </location>
    <ligand>
        <name>substrate</name>
    </ligand>
</feature>
<feature type="binding site" evidence="6">
    <location>
        <position position="97"/>
    </location>
    <ligand>
        <name>a divalent metal cation</name>
        <dbReference type="ChEBI" id="CHEBI:60240"/>
        <label>1</label>
    </ligand>
</feature>
<feature type="binding site" evidence="6">
    <location>
        <position position="108"/>
    </location>
    <ligand>
        <name>a divalent metal cation</name>
        <dbReference type="ChEBI" id="CHEBI:60240"/>
        <label>2</label>
        <note>catalytic</note>
    </ligand>
</feature>
<evidence type="ECO:0000256" key="2">
    <source>
        <dbReference type="ARBA" id="ARBA00022438"/>
    </source>
</evidence>
<feature type="binding site" evidence="6">
    <location>
        <position position="235"/>
    </location>
    <ligand>
        <name>a divalent metal cation</name>
        <dbReference type="ChEBI" id="CHEBI:60240"/>
        <label>1</label>
    </ligand>
</feature>
<dbReference type="PANTHER" id="PTHR43330">
    <property type="entry name" value="METHIONINE AMINOPEPTIDASE"/>
    <property type="match status" value="1"/>
</dbReference>
<dbReference type="Gene3D" id="3.90.230.10">
    <property type="entry name" value="Creatinase/methionine aminopeptidase superfamily"/>
    <property type="match status" value="1"/>
</dbReference>
<feature type="binding site" evidence="6">
    <location>
        <position position="204"/>
    </location>
    <ligand>
        <name>a divalent metal cation</name>
        <dbReference type="ChEBI" id="CHEBI:60240"/>
        <label>2</label>
        <note>catalytic</note>
    </ligand>
</feature>
<dbReference type="GO" id="GO:0070006">
    <property type="term" value="F:metalloaminopeptidase activity"/>
    <property type="evidence" value="ECO:0007669"/>
    <property type="project" value="UniProtKB-UniRule"/>
</dbReference>
<dbReference type="EC" id="3.4.11.18" evidence="6 7"/>
<dbReference type="AlphaFoldDB" id="A0A1F5YA02"/>
<evidence type="ECO:0000256" key="5">
    <source>
        <dbReference type="ARBA" id="ARBA00022801"/>
    </source>
</evidence>
<dbReference type="EMBL" id="MFIW01000099">
    <property type="protein sequence ID" value="OGF97060.1"/>
    <property type="molecule type" value="Genomic_DNA"/>
</dbReference>
<comment type="similarity">
    <text evidence="6">Belongs to the peptidase M24A family. Methionine aminopeptidase type 1 subfamily.</text>
</comment>
<evidence type="ECO:0000259" key="8">
    <source>
        <dbReference type="Pfam" id="PF00557"/>
    </source>
</evidence>
<evidence type="ECO:0000313" key="9">
    <source>
        <dbReference type="EMBL" id="OGF97060.1"/>
    </source>
</evidence>
<evidence type="ECO:0000256" key="1">
    <source>
        <dbReference type="ARBA" id="ARBA00002521"/>
    </source>
</evidence>
<dbReference type="PANTHER" id="PTHR43330:SF27">
    <property type="entry name" value="METHIONINE AMINOPEPTIDASE"/>
    <property type="match status" value="1"/>
</dbReference>
<evidence type="ECO:0000256" key="4">
    <source>
        <dbReference type="ARBA" id="ARBA00022723"/>
    </source>
</evidence>
<dbReference type="GO" id="GO:0005829">
    <property type="term" value="C:cytosol"/>
    <property type="evidence" value="ECO:0007669"/>
    <property type="project" value="TreeGrafter"/>
</dbReference>
<protein>
    <recommendedName>
        <fullName evidence="6 7">Methionine aminopeptidase</fullName>
        <shortName evidence="6">MAP</shortName>
        <shortName evidence="6">MetAP</shortName>
        <ecNumber evidence="6 7">3.4.11.18</ecNumber>
    </recommendedName>
    <alternativeName>
        <fullName evidence="6">Peptidase M</fullName>
    </alternativeName>
</protein>
<name>A0A1F5YA02_9BACT</name>
<dbReference type="InterPro" id="IPR036005">
    <property type="entry name" value="Creatinase/aminopeptidase-like"/>
</dbReference>
<dbReference type="SUPFAM" id="SSF55920">
    <property type="entry name" value="Creatinase/aminopeptidase"/>
    <property type="match status" value="1"/>
</dbReference>
<dbReference type="Pfam" id="PF00557">
    <property type="entry name" value="Peptidase_M24"/>
    <property type="match status" value="1"/>
</dbReference>
<feature type="binding site" evidence="6">
    <location>
        <position position="108"/>
    </location>
    <ligand>
        <name>a divalent metal cation</name>
        <dbReference type="ChEBI" id="CHEBI:60240"/>
        <label>1</label>
    </ligand>
</feature>
<evidence type="ECO:0000256" key="6">
    <source>
        <dbReference type="HAMAP-Rule" id="MF_01974"/>
    </source>
</evidence>
<dbReference type="InterPro" id="IPR000994">
    <property type="entry name" value="Pept_M24"/>
</dbReference>
<dbReference type="NCBIfam" id="TIGR00500">
    <property type="entry name" value="met_pdase_I"/>
    <property type="match status" value="1"/>
</dbReference>
<dbReference type="CDD" id="cd01086">
    <property type="entry name" value="MetAP1"/>
    <property type="match status" value="1"/>
</dbReference>
<comment type="cofactor">
    <cofactor evidence="6">
        <name>Co(2+)</name>
        <dbReference type="ChEBI" id="CHEBI:48828"/>
    </cofactor>
    <cofactor evidence="6">
        <name>Zn(2+)</name>
        <dbReference type="ChEBI" id="CHEBI:29105"/>
    </cofactor>
    <cofactor evidence="6">
        <name>Mn(2+)</name>
        <dbReference type="ChEBI" id="CHEBI:29035"/>
    </cofactor>
    <cofactor evidence="6">
        <name>Fe(2+)</name>
        <dbReference type="ChEBI" id="CHEBI:29033"/>
    </cofactor>
    <text evidence="6">Binds 2 divalent metal cations per subunit. Has a high-affinity and a low affinity metal-binding site. The true nature of the physiological cofactor is under debate. The enzyme is active with cobalt, zinc, manganese or divalent iron ions. Most likely, methionine aminopeptidases function as mononuclear Fe(2+)-metalloproteases under physiological conditions, and the catalytically relevant metal-binding site has been assigned to the histidine-containing high-affinity site.</text>
</comment>
<comment type="caution">
    <text evidence="9">The sequence shown here is derived from an EMBL/GenBank/DDBJ whole genome shotgun (WGS) entry which is preliminary data.</text>
</comment>
<comment type="function">
    <text evidence="1 6">Removes the N-terminal methionine from nascent proteins. The N-terminal methionine is often cleaved when the second residue in the primary sequence is small and uncharged (Met-Ala-, Cys, Gly, Pro, Ser, Thr, or Val). Requires deformylation of the N(alpha)-formylated initiator methionine before it can be hydrolyzed.</text>
</comment>
<gene>
    <name evidence="6" type="primary">map</name>
    <name evidence="9" type="ORF">A2Z06_00710</name>
</gene>
<sequence length="254" mass="27160">MGITLKPSRVIARMKRGGEIVAEALSAVRKAVQPGISTAELDAIAEETIRMHKGARPAFKGYRDYPATLCVSVNEEVVHGIPARDRRLREGDIVSLDIGVQLNGYFTDAAITVPVGKIPDEVAKFLAVTEHALMEGINEARPGGRLGDISATIQGIAEGNGYSVVRSLVGHGIGSSLHEDPQVPNFGNPDTGIELVEGLVLAIEPMFNMGGWEVRTLRDNWTVVTVDGSCSAHFEHTVAITRDKPLILTACGLC</sequence>
<feature type="binding site" evidence="6">
    <location>
        <position position="79"/>
    </location>
    <ligand>
        <name>substrate</name>
    </ligand>
</feature>
<keyword evidence="4 6" id="KW-0479">Metal-binding</keyword>
<dbReference type="HAMAP" id="MF_01974">
    <property type="entry name" value="MetAP_1"/>
    <property type="match status" value="1"/>
</dbReference>
<evidence type="ECO:0000256" key="3">
    <source>
        <dbReference type="ARBA" id="ARBA00022670"/>
    </source>
</evidence>
<dbReference type="InterPro" id="IPR001714">
    <property type="entry name" value="Pept_M24_MAP"/>
</dbReference>
<accession>A0A1F5YA02</accession>
<organism evidence="9 10">
    <name type="scientific">Candidatus Glassbacteria bacterium RBG_16_58_8</name>
    <dbReference type="NCBI Taxonomy" id="1817866"/>
    <lineage>
        <taxon>Bacteria</taxon>
        <taxon>Candidatus Glassiibacteriota</taxon>
    </lineage>
</organism>